<sequence length="323" mass="37173">MTTHASQRDHLARLEDSSIHYLFQFLEDSELYDFSFTCVRLHKPALSVLLLRRDIPDPLDTVEICLPDQENTLRVLRKTTYRLLEEMPHLLQLFEEIKSVEEISLILAGSLERNLRDMNLECGPGLAADIFPCSDVVSFFHDAVAKQCISFKVENPIFRSEASNRPAKANARRSPSFLLRKILKRSREMDMTALARWDSVKYRPKPHTGHAETSIRHFHLQTTLLLFPGAAGWTFSILRYSPIVSLHISESGLSVSHWDWDLIASKLNDAVPSLREFHLDDREIQPDCLVQMLKRFSGLTSLHLGSQMYVYFKYPHLFPSVGH</sequence>
<dbReference type="Proteomes" id="UP001218218">
    <property type="component" value="Unassembled WGS sequence"/>
</dbReference>
<keyword evidence="2" id="KW-1185">Reference proteome</keyword>
<accession>A0AAD6YZP0</accession>
<protein>
    <recommendedName>
        <fullName evidence="3">F-box domain-containing protein</fullName>
    </recommendedName>
</protein>
<dbReference type="AlphaFoldDB" id="A0AAD6YZP0"/>
<organism evidence="1 2">
    <name type="scientific">Mycena albidolilacea</name>
    <dbReference type="NCBI Taxonomy" id="1033008"/>
    <lineage>
        <taxon>Eukaryota</taxon>
        <taxon>Fungi</taxon>
        <taxon>Dikarya</taxon>
        <taxon>Basidiomycota</taxon>
        <taxon>Agaricomycotina</taxon>
        <taxon>Agaricomycetes</taxon>
        <taxon>Agaricomycetidae</taxon>
        <taxon>Agaricales</taxon>
        <taxon>Marasmiineae</taxon>
        <taxon>Mycenaceae</taxon>
        <taxon>Mycena</taxon>
    </lineage>
</organism>
<comment type="caution">
    <text evidence="1">The sequence shown here is derived from an EMBL/GenBank/DDBJ whole genome shotgun (WGS) entry which is preliminary data.</text>
</comment>
<gene>
    <name evidence="1" type="ORF">DFH08DRAFT_978314</name>
</gene>
<reference evidence="1" key="1">
    <citation type="submission" date="2023-03" db="EMBL/GenBank/DDBJ databases">
        <title>Massive genome expansion in bonnet fungi (Mycena s.s.) driven by repeated elements and novel gene families across ecological guilds.</title>
        <authorList>
            <consortium name="Lawrence Berkeley National Laboratory"/>
            <person name="Harder C.B."/>
            <person name="Miyauchi S."/>
            <person name="Viragh M."/>
            <person name="Kuo A."/>
            <person name="Thoen E."/>
            <person name="Andreopoulos B."/>
            <person name="Lu D."/>
            <person name="Skrede I."/>
            <person name="Drula E."/>
            <person name="Henrissat B."/>
            <person name="Morin E."/>
            <person name="Kohler A."/>
            <person name="Barry K."/>
            <person name="LaButti K."/>
            <person name="Morin E."/>
            <person name="Salamov A."/>
            <person name="Lipzen A."/>
            <person name="Mereny Z."/>
            <person name="Hegedus B."/>
            <person name="Baldrian P."/>
            <person name="Stursova M."/>
            <person name="Weitz H."/>
            <person name="Taylor A."/>
            <person name="Grigoriev I.V."/>
            <person name="Nagy L.G."/>
            <person name="Martin F."/>
            <person name="Kauserud H."/>
        </authorList>
    </citation>
    <scope>NUCLEOTIDE SEQUENCE</scope>
    <source>
        <strain evidence="1">CBHHK002</strain>
    </source>
</reference>
<evidence type="ECO:0008006" key="3">
    <source>
        <dbReference type="Google" id="ProtNLM"/>
    </source>
</evidence>
<dbReference type="EMBL" id="JARIHO010000123">
    <property type="protein sequence ID" value="KAJ7301987.1"/>
    <property type="molecule type" value="Genomic_DNA"/>
</dbReference>
<name>A0AAD6YZP0_9AGAR</name>
<evidence type="ECO:0000313" key="1">
    <source>
        <dbReference type="EMBL" id="KAJ7301987.1"/>
    </source>
</evidence>
<proteinExistence type="predicted"/>
<evidence type="ECO:0000313" key="2">
    <source>
        <dbReference type="Proteomes" id="UP001218218"/>
    </source>
</evidence>